<dbReference type="GO" id="GO:0016652">
    <property type="term" value="F:oxidoreductase activity, acting on NAD(P)H as acceptor"/>
    <property type="evidence" value="ECO:0007669"/>
    <property type="project" value="UniProtKB-UniRule"/>
</dbReference>
<dbReference type="Proteomes" id="UP000315400">
    <property type="component" value="Unassembled WGS sequence"/>
</dbReference>
<dbReference type="InterPro" id="IPR029039">
    <property type="entry name" value="Flavoprotein-like_sf"/>
</dbReference>
<dbReference type="InterPro" id="IPR003680">
    <property type="entry name" value="Flavodoxin_fold"/>
</dbReference>
<comment type="function">
    <text evidence="6">Quinone reductase that provides resistance to thiol-specific stress caused by electrophilic quinones.</text>
</comment>
<dbReference type="HAMAP" id="MF_01216">
    <property type="entry name" value="Azoreductase_type1"/>
    <property type="match status" value="1"/>
</dbReference>
<keyword evidence="4 6" id="KW-0520">NAD</keyword>
<dbReference type="AlphaFoldDB" id="A0A540VP55"/>
<evidence type="ECO:0000256" key="4">
    <source>
        <dbReference type="ARBA" id="ARBA00023027"/>
    </source>
</evidence>
<evidence type="ECO:0000259" key="7">
    <source>
        <dbReference type="Pfam" id="PF02525"/>
    </source>
</evidence>
<comment type="similarity">
    <text evidence="6">Belongs to the azoreductase type 1 family.</text>
</comment>
<keyword evidence="1 6" id="KW-0285">Flavoprotein</keyword>
<feature type="domain" description="Flavodoxin-like fold" evidence="7">
    <location>
        <begin position="3"/>
        <end position="204"/>
    </location>
</feature>
<dbReference type="GO" id="GO:0016655">
    <property type="term" value="F:oxidoreductase activity, acting on NAD(P)H, quinone or similar compound as acceptor"/>
    <property type="evidence" value="ECO:0007669"/>
    <property type="project" value="InterPro"/>
</dbReference>
<dbReference type="PANTHER" id="PTHR43741">
    <property type="entry name" value="FMN-DEPENDENT NADH-AZOREDUCTASE 1"/>
    <property type="match status" value="1"/>
</dbReference>
<dbReference type="GO" id="GO:0009055">
    <property type="term" value="F:electron transfer activity"/>
    <property type="evidence" value="ECO:0007669"/>
    <property type="project" value="UniProtKB-UniRule"/>
</dbReference>
<dbReference type="EMBL" id="VIFK01000177">
    <property type="protein sequence ID" value="TQE98545.1"/>
    <property type="molecule type" value="Genomic_DNA"/>
</dbReference>
<comment type="catalytic activity">
    <reaction evidence="5">
        <text>N,N-dimethyl-1,4-phenylenediamine + anthranilate + 2 NAD(+) = 2-(4-dimethylaminophenyl)diazenylbenzoate + 2 NADH + 2 H(+)</text>
        <dbReference type="Rhea" id="RHEA:55872"/>
        <dbReference type="ChEBI" id="CHEBI:15378"/>
        <dbReference type="ChEBI" id="CHEBI:15783"/>
        <dbReference type="ChEBI" id="CHEBI:16567"/>
        <dbReference type="ChEBI" id="CHEBI:57540"/>
        <dbReference type="ChEBI" id="CHEBI:57945"/>
        <dbReference type="ChEBI" id="CHEBI:71579"/>
        <dbReference type="EC" id="1.7.1.17"/>
    </reaction>
    <physiologicalReaction direction="right-to-left" evidence="5">
        <dbReference type="Rhea" id="RHEA:55874"/>
    </physiologicalReaction>
</comment>
<comment type="cofactor">
    <cofactor evidence="6">
        <name>FMN</name>
        <dbReference type="ChEBI" id="CHEBI:58210"/>
    </cofactor>
    <text evidence="6">Binds 1 FMN per subunit.</text>
</comment>
<accession>A0A540VP55</accession>
<protein>
    <recommendedName>
        <fullName evidence="6">FMN dependent NADH:quinone oxidoreductase</fullName>
        <ecNumber evidence="6">1.6.5.-</ecNumber>
    </recommendedName>
    <alternativeName>
        <fullName evidence="6">Azo-dye reductase</fullName>
    </alternativeName>
    <alternativeName>
        <fullName evidence="6">FMN-dependent NADH-azo compound oxidoreductase</fullName>
    </alternativeName>
    <alternativeName>
        <fullName evidence="6">FMN-dependent NADH-azoreductase</fullName>
        <ecNumber evidence="6">1.7.1.17</ecNumber>
    </alternativeName>
</protein>
<name>A0A540VP55_9GAMM</name>
<comment type="caution">
    <text evidence="6">Lacks conserved residue(s) required for the propagation of feature annotation.</text>
</comment>
<sequence>MARLLHLIVSPRAEQSESLGITQSFVDAYVEAHPETEIDTHDLWADPVPTFDGDRVAAKMTVIGGENPSGEQATKWDSVVATFNRFAAADLYVIGVPMYNHGIPWILKHYIDTITQPGLLFGIDEEKGYFGLLENKKAVVAYTSGIYAPGVPPEWGTDFQSSYFTDWLKFGGVSEVHEIRFQPTIFPTGGAPDDRRPAALDEARSLAAEL</sequence>
<gene>
    <name evidence="6" type="primary">azoR</name>
    <name evidence="8" type="ORF">FKY71_13295</name>
</gene>
<comment type="function">
    <text evidence="6">Also exhibits azoreductase activity. Catalyzes the reductive cleavage of the azo bond in aromatic azo compounds to the corresponding amines.</text>
</comment>
<dbReference type="GO" id="GO:0010181">
    <property type="term" value="F:FMN binding"/>
    <property type="evidence" value="ECO:0007669"/>
    <property type="project" value="UniProtKB-UniRule"/>
</dbReference>
<keyword evidence="3 6" id="KW-0560">Oxidoreductase</keyword>
<dbReference type="Pfam" id="PF02525">
    <property type="entry name" value="Flavodoxin_2"/>
    <property type="match status" value="1"/>
</dbReference>
<reference evidence="8 9" key="1">
    <citation type="submission" date="2019-06" db="EMBL/GenBank/DDBJ databases">
        <title>Metagenome assembled Genome of Spiribacter salinus SL48-SHIP from the microbial mat of Salt Lake 48 (Novosibirsk region, Russia).</title>
        <authorList>
            <person name="Shipova A."/>
            <person name="Rozanov A.S."/>
            <person name="Bryanskaya A.V."/>
            <person name="Peltek S.E."/>
        </authorList>
    </citation>
    <scope>NUCLEOTIDE SEQUENCE [LARGE SCALE GENOMIC DNA]</scope>
    <source>
        <strain evidence="8">SL48-SHIP-2</strain>
    </source>
</reference>
<keyword evidence="2 6" id="KW-0288">FMN</keyword>
<evidence type="ECO:0000313" key="9">
    <source>
        <dbReference type="Proteomes" id="UP000315400"/>
    </source>
</evidence>
<dbReference type="SUPFAM" id="SSF52218">
    <property type="entry name" value="Flavoproteins"/>
    <property type="match status" value="1"/>
</dbReference>
<feature type="binding site" evidence="6">
    <location>
        <position position="10"/>
    </location>
    <ligand>
        <name>FMN</name>
        <dbReference type="ChEBI" id="CHEBI:58210"/>
    </ligand>
</feature>
<dbReference type="EC" id="1.7.1.17" evidence="6"/>
<feature type="binding site" evidence="6">
    <location>
        <begin position="16"/>
        <end position="18"/>
    </location>
    <ligand>
        <name>FMN</name>
        <dbReference type="ChEBI" id="CHEBI:58210"/>
    </ligand>
</feature>
<dbReference type="PANTHER" id="PTHR43741:SF4">
    <property type="entry name" value="FMN-DEPENDENT NADH:QUINONE OXIDOREDUCTASE"/>
    <property type="match status" value="1"/>
</dbReference>
<evidence type="ECO:0000313" key="8">
    <source>
        <dbReference type="EMBL" id="TQE98545.1"/>
    </source>
</evidence>
<evidence type="ECO:0000256" key="5">
    <source>
        <dbReference type="ARBA" id="ARBA00048542"/>
    </source>
</evidence>
<evidence type="ECO:0000256" key="1">
    <source>
        <dbReference type="ARBA" id="ARBA00022630"/>
    </source>
</evidence>
<dbReference type="EC" id="1.6.5.-" evidence="6"/>
<comment type="subunit">
    <text evidence="6">Homodimer.</text>
</comment>
<dbReference type="InterPro" id="IPR023048">
    <property type="entry name" value="NADH:quinone_OxRdtase_FMN_depd"/>
</dbReference>
<organism evidence="8 9">
    <name type="scientific">Spiribacter salinus</name>
    <dbReference type="NCBI Taxonomy" id="1335746"/>
    <lineage>
        <taxon>Bacteria</taxon>
        <taxon>Pseudomonadati</taxon>
        <taxon>Pseudomonadota</taxon>
        <taxon>Gammaproteobacteria</taxon>
        <taxon>Chromatiales</taxon>
        <taxon>Ectothiorhodospiraceae</taxon>
        <taxon>Spiribacter</taxon>
    </lineage>
</organism>
<dbReference type="Gene3D" id="3.40.50.360">
    <property type="match status" value="1"/>
</dbReference>
<dbReference type="InterPro" id="IPR050104">
    <property type="entry name" value="FMN-dep_NADH:Q_OxRdtase_AzoR1"/>
</dbReference>
<comment type="catalytic activity">
    <reaction evidence="6">
        <text>2 a quinone + NADH + H(+) = 2 a 1,4-benzosemiquinone + NAD(+)</text>
        <dbReference type="Rhea" id="RHEA:65952"/>
        <dbReference type="ChEBI" id="CHEBI:15378"/>
        <dbReference type="ChEBI" id="CHEBI:57540"/>
        <dbReference type="ChEBI" id="CHEBI:57945"/>
        <dbReference type="ChEBI" id="CHEBI:132124"/>
        <dbReference type="ChEBI" id="CHEBI:134225"/>
    </reaction>
</comment>
<evidence type="ECO:0000256" key="2">
    <source>
        <dbReference type="ARBA" id="ARBA00022643"/>
    </source>
</evidence>
<comment type="caution">
    <text evidence="8">The sequence shown here is derived from an EMBL/GenBank/DDBJ whole genome shotgun (WGS) entry which is preliminary data.</text>
</comment>
<evidence type="ECO:0000256" key="6">
    <source>
        <dbReference type="HAMAP-Rule" id="MF_01216"/>
    </source>
</evidence>
<proteinExistence type="inferred from homology"/>
<evidence type="ECO:0000256" key="3">
    <source>
        <dbReference type="ARBA" id="ARBA00023002"/>
    </source>
</evidence>